<feature type="transmembrane region" description="Helical" evidence="8">
    <location>
        <begin position="219"/>
        <end position="239"/>
    </location>
</feature>
<comment type="caution">
    <text evidence="10">The sequence shown here is derived from an EMBL/GenBank/DDBJ whole genome shotgun (WGS) entry which is preliminary data.</text>
</comment>
<evidence type="ECO:0000256" key="5">
    <source>
        <dbReference type="ARBA" id="ARBA00022692"/>
    </source>
</evidence>
<feature type="transmembrane region" description="Helical" evidence="8">
    <location>
        <begin position="44"/>
        <end position="62"/>
    </location>
</feature>
<dbReference type="AlphaFoldDB" id="A0A0F9EUP3"/>
<evidence type="ECO:0000256" key="3">
    <source>
        <dbReference type="ARBA" id="ARBA00022475"/>
    </source>
</evidence>
<evidence type="ECO:0000256" key="4">
    <source>
        <dbReference type="ARBA" id="ARBA00022519"/>
    </source>
</evidence>
<keyword evidence="5 8" id="KW-0812">Transmembrane</keyword>
<evidence type="ECO:0000256" key="2">
    <source>
        <dbReference type="ARBA" id="ARBA00022448"/>
    </source>
</evidence>
<protein>
    <recommendedName>
        <fullName evidence="9">Tripartite ATP-independent periplasmic transporters DctQ component domain-containing protein</fullName>
    </recommendedName>
</protein>
<dbReference type="PANTHER" id="PTHR35011">
    <property type="entry name" value="2,3-DIKETO-L-GULONATE TRAP TRANSPORTER SMALL PERMEASE PROTEIN YIAM"/>
    <property type="match status" value="1"/>
</dbReference>
<comment type="subcellular location">
    <subcellularLocation>
        <location evidence="1">Cell inner membrane</location>
        <topology evidence="1">Multi-pass membrane protein</topology>
    </subcellularLocation>
</comment>
<organism evidence="10">
    <name type="scientific">marine sediment metagenome</name>
    <dbReference type="NCBI Taxonomy" id="412755"/>
    <lineage>
        <taxon>unclassified sequences</taxon>
        <taxon>metagenomes</taxon>
        <taxon>ecological metagenomes</taxon>
    </lineage>
</organism>
<evidence type="ECO:0000256" key="6">
    <source>
        <dbReference type="ARBA" id="ARBA00022989"/>
    </source>
</evidence>
<dbReference type="GO" id="GO:0005886">
    <property type="term" value="C:plasma membrane"/>
    <property type="evidence" value="ECO:0007669"/>
    <property type="project" value="UniProtKB-SubCell"/>
</dbReference>
<sequence>MPSITFILPHWVYWLGLIFVPLLGMYIVRKQQGQKVDGGMSKPVAYMLWLCGGFVGLHRFYVKNGWGLVYVPLFIALLLSNVQYRAALNLVSGAKNEVSVADFDLKRAQKAVKKGVEGAQQKLEKARQTLETAAQNVEIEKAGVDNWNLIVRMFAILIALLLLVDAYLLPGLVNKCAEKEACEAGPDTQKIGMPAQEPGIGESPTRGIQNKYFYYIDKANGYAGEFVCFWSIIAVFVNYYEVLARYVFNSPTNWAHEGMFLMFGMQYVLAAGFVNREDAHVRVEVLYQYFPARFKGLTNLFTSIFFFIFIVALLWTSWVFAGDSIKVWEVSFTEWAIQYWPVKVMMIVGAILLLLDGFTKLIRDVYVLAGKKV</sequence>
<dbReference type="InterPro" id="IPR055348">
    <property type="entry name" value="DctQ"/>
</dbReference>
<accession>A0A0F9EUP3</accession>
<evidence type="ECO:0000256" key="1">
    <source>
        <dbReference type="ARBA" id="ARBA00004429"/>
    </source>
</evidence>
<dbReference type="InterPro" id="IPR007387">
    <property type="entry name" value="TRAP_DctQ"/>
</dbReference>
<keyword evidence="3" id="KW-1003">Cell membrane</keyword>
<reference evidence="10" key="1">
    <citation type="journal article" date="2015" name="Nature">
        <title>Complex archaea that bridge the gap between prokaryotes and eukaryotes.</title>
        <authorList>
            <person name="Spang A."/>
            <person name="Saw J.H."/>
            <person name="Jorgensen S.L."/>
            <person name="Zaremba-Niedzwiedzka K."/>
            <person name="Martijn J."/>
            <person name="Lind A.E."/>
            <person name="van Eijk R."/>
            <person name="Schleper C."/>
            <person name="Guy L."/>
            <person name="Ettema T.J."/>
        </authorList>
    </citation>
    <scope>NUCLEOTIDE SEQUENCE</scope>
</reference>
<feature type="transmembrane region" description="Helical" evidence="8">
    <location>
        <begin position="149"/>
        <end position="169"/>
    </location>
</feature>
<keyword evidence="4" id="KW-0997">Cell inner membrane</keyword>
<keyword evidence="7 8" id="KW-0472">Membrane</keyword>
<feature type="transmembrane region" description="Helical" evidence="8">
    <location>
        <begin position="335"/>
        <end position="355"/>
    </location>
</feature>
<gene>
    <name evidence="10" type="ORF">LCGC14_2031290</name>
</gene>
<dbReference type="Pfam" id="PF04290">
    <property type="entry name" value="DctQ"/>
    <property type="match status" value="1"/>
</dbReference>
<evidence type="ECO:0000313" key="10">
    <source>
        <dbReference type="EMBL" id="KKL77798.1"/>
    </source>
</evidence>
<keyword evidence="6 8" id="KW-1133">Transmembrane helix</keyword>
<feature type="transmembrane region" description="Helical" evidence="8">
    <location>
        <begin position="296"/>
        <end position="315"/>
    </location>
</feature>
<evidence type="ECO:0000259" key="9">
    <source>
        <dbReference type="Pfam" id="PF04290"/>
    </source>
</evidence>
<name>A0A0F9EUP3_9ZZZZ</name>
<dbReference type="EMBL" id="LAZR01023645">
    <property type="protein sequence ID" value="KKL77798.1"/>
    <property type="molecule type" value="Genomic_DNA"/>
</dbReference>
<keyword evidence="2" id="KW-0813">Transport</keyword>
<evidence type="ECO:0000256" key="7">
    <source>
        <dbReference type="ARBA" id="ARBA00023136"/>
    </source>
</evidence>
<feature type="domain" description="Tripartite ATP-independent periplasmic transporters DctQ component" evidence="9">
    <location>
        <begin position="239"/>
        <end position="364"/>
    </location>
</feature>
<dbReference type="PANTHER" id="PTHR35011:SF4">
    <property type="entry name" value="SLL1102 PROTEIN"/>
    <property type="match status" value="1"/>
</dbReference>
<proteinExistence type="predicted"/>
<evidence type="ECO:0000256" key="8">
    <source>
        <dbReference type="SAM" id="Phobius"/>
    </source>
</evidence>
<feature type="transmembrane region" description="Helical" evidence="8">
    <location>
        <begin position="12"/>
        <end position="28"/>
    </location>
</feature>
<feature type="transmembrane region" description="Helical" evidence="8">
    <location>
        <begin position="259"/>
        <end position="275"/>
    </location>
</feature>